<protein>
    <submittedName>
        <fullName evidence="1">Uncharacterized protein</fullName>
    </submittedName>
</protein>
<evidence type="ECO:0000313" key="1">
    <source>
        <dbReference type="EMBL" id="AHH19962.1"/>
    </source>
</evidence>
<accession>W5TL26</accession>
<reference evidence="1 2" key="1">
    <citation type="journal article" date="2014" name="Appl. Environ. Microbiol.">
        <title>Insights into the Microbial Degradation of Rubber and Gutta-Percha by Analysis of the Complete Genome of Nocardia nova SH22a.</title>
        <authorList>
            <person name="Luo Q."/>
            <person name="Hiessl S."/>
            <person name="Poehlein A."/>
            <person name="Daniel R."/>
            <person name="Steinbuchel A."/>
        </authorList>
    </citation>
    <scope>NUCLEOTIDE SEQUENCE [LARGE SCALE GENOMIC DNA]</scope>
    <source>
        <strain evidence="1">SH22a</strain>
    </source>
</reference>
<dbReference type="Proteomes" id="UP000019150">
    <property type="component" value="Chromosome"/>
</dbReference>
<dbReference type="EMBL" id="CP006850">
    <property type="protein sequence ID" value="AHH19962.1"/>
    <property type="molecule type" value="Genomic_DNA"/>
</dbReference>
<proteinExistence type="predicted"/>
<dbReference type="KEGG" id="nno:NONO_c51780"/>
<gene>
    <name evidence="1" type="ORF">NONO_c51780</name>
</gene>
<dbReference type="AlphaFoldDB" id="W5TL26"/>
<dbReference type="HOGENOM" id="CLU_2789758_0_0_11"/>
<dbReference type="PATRIC" id="fig|1415166.3.peg.5339"/>
<name>W5TL26_9NOCA</name>
<evidence type="ECO:0000313" key="2">
    <source>
        <dbReference type="Proteomes" id="UP000019150"/>
    </source>
</evidence>
<keyword evidence="2" id="KW-1185">Reference proteome</keyword>
<dbReference type="STRING" id="1415166.NONO_c51780"/>
<sequence length="68" mass="7421">MSSGPEAGPAEKVVVARYGREVLNYFGRCGNCGYPAQAFEMTTEFIDGDRRTVVIETCGQPCGWTRQG</sequence>
<organism evidence="1 2">
    <name type="scientific">Nocardia nova SH22a</name>
    <dbReference type="NCBI Taxonomy" id="1415166"/>
    <lineage>
        <taxon>Bacteria</taxon>
        <taxon>Bacillati</taxon>
        <taxon>Actinomycetota</taxon>
        <taxon>Actinomycetes</taxon>
        <taxon>Mycobacteriales</taxon>
        <taxon>Nocardiaceae</taxon>
        <taxon>Nocardia</taxon>
    </lineage>
</organism>